<dbReference type="GO" id="GO:0007131">
    <property type="term" value="P:reciprocal meiotic recombination"/>
    <property type="evidence" value="ECO:0007669"/>
    <property type="project" value="TreeGrafter"/>
</dbReference>
<evidence type="ECO:0000313" key="2">
    <source>
        <dbReference type="EMBL" id="KAG5458077.1"/>
    </source>
</evidence>
<evidence type="ECO:0000256" key="1">
    <source>
        <dbReference type="SAM" id="MobiDB-lite"/>
    </source>
</evidence>
<dbReference type="PANTHER" id="PTHR22942:SF39">
    <property type="entry name" value="DNA REPAIR PROTEIN RAD51 HOMOLOG 1"/>
    <property type="match status" value="1"/>
</dbReference>
<dbReference type="GO" id="GO:0000730">
    <property type="term" value="P:DNA recombinase assembly"/>
    <property type="evidence" value="ECO:0007669"/>
    <property type="project" value="TreeGrafter"/>
</dbReference>
<dbReference type="FunFam" id="1.10.150.20:FF:000008">
    <property type="entry name" value="DNA repair protein RAD51 homolog"/>
    <property type="match status" value="1"/>
</dbReference>
<proteinExistence type="predicted"/>
<evidence type="ECO:0000313" key="3">
    <source>
        <dbReference type="Proteomes" id="UP000673691"/>
    </source>
</evidence>
<reference evidence="2 3" key="1">
    <citation type="journal article" name="Sci. Rep.">
        <title>Genome-scale phylogenetic analyses confirm Olpidium as the closest living zoosporic fungus to the non-flagellated, terrestrial fungi.</title>
        <authorList>
            <person name="Chang Y."/>
            <person name="Rochon D."/>
            <person name="Sekimoto S."/>
            <person name="Wang Y."/>
            <person name="Chovatia M."/>
            <person name="Sandor L."/>
            <person name="Salamov A."/>
            <person name="Grigoriev I.V."/>
            <person name="Stajich J.E."/>
            <person name="Spatafora J.W."/>
        </authorList>
    </citation>
    <scope>NUCLEOTIDE SEQUENCE [LARGE SCALE GENOMIC DNA]</scope>
    <source>
        <strain evidence="2">S191</strain>
    </source>
</reference>
<dbReference type="GO" id="GO:0003697">
    <property type="term" value="F:single-stranded DNA binding"/>
    <property type="evidence" value="ECO:0007669"/>
    <property type="project" value="TreeGrafter"/>
</dbReference>
<dbReference type="EMBL" id="JAEFCI010009015">
    <property type="protein sequence ID" value="KAG5458077.1"/>
    <property type="molecule type" value="Genomic_DNA"/>
</dbReference>
<organism evidence="2 3">
    <name type="scientific">Olpidium bornovanus</name>
    <dbReference type="NCBI Taxonomy" id="278681"/>
    <lineage>
        <taxon>Eukaryota</taxon>
        <taxon>Fungi</taxon>
        <taxon>Fungi incertae sedis</taxon>
        <taxon>Olpidiomycota</taxon>
        <taxon>Olpidiomycotina</taxon>
        <taxon>Olpidiomycetes</taxon>
        <taxon>Olpidiales</taxon>
        <taxon>Olpidiaceae</taxon>
        <taxon>Olpidium</taxon>
    </lineage>
</organism>
<dbReference type="PANTHER" id="PTHR22942">
    <property type="entry name" value="RECA/RAD51/RADA DNA STRAND-PAIRING FAMILY MEMBER"/>
    <property type="match status" value="1"/>
</dbReference>
<dbReference type="GO" id="GO:0000166">
    <property type="term" value="F:nucleotide binding"/>
    <property type="evidence" value="ECO:0007669"/>
    <property type="project" value="InterPro"/>
</dbReference>
<dbReference type="SUPFAM" id="SSF47794">
    <property type="entry name" value="Rad51 N-terminal domain-like"/>
    <property type="match status" value="1"/>
</dbReference>
<feature type="region of interest" description="Disordered" evidence="1">
    <location>
        <begin position="101"/>
        <end position="123"/>
    </location>
</feature>
<dbReference type="Pfam" id="PF14520">
    <property type="entry name" value="HHH_5"/>
    <property type="match status" value="1"/>
</dbReference>
<dbReference type="Gene3D" id="1.10.150.20">
    <property type="entry name" value="5' to 3' exonuclease, C-terminal subdomain"/>
    <property type="match status" value="1"/>
</dbReference>
<feature type="compositionally biased region" description="Basic and acidic residues" evidence="1">
    <location>
        <begin position="1"/>
        <end position="11"/>
    </location>
</feature>
<dbReference type="GO" id="GO:0000150">
    <property type="term" value="F:DNA strand exchange activity"/>
    <property type="evidence" value="ECO:0007669"/>
    <property type="project" value="TreeGrafter"/>
</dbReference>
<dbReference type="GO" id="GO:0042148">
    <property type="term" value="P:DNA strand invasion"/>
    <property type="evidence" value="ECO:0007669"/>
    <property type="project" value="TreeGrafter"/>
</dbReference>
<dbReference type="GO" id="GO:0003690">
    <property type="term" value="F:double-stranded DNA binding"/>
    <property type="evidence" value="ECO:0007669"/>
    <property type="project" value="TreeGrafter"/>
</dbReference>
<name>A0A8H8DHF9_9FUNG</name>
<dbReference type="InterPro" id="IPR010995">
    <property type="entry name" value="DNA_repair_Rad51/TF_NusA_a-hlx"/>
</dbReference>
<dbReference type="GO" id="GO:0006312">
    <property type="term" value="P:mitotic recombination"/>
    <property type="evidence" value="ECO:0007669"/>
    <property type="project" value="TreeGrafter"/>
</dbReference>
<dbReference type="AlphaFoldDB" id="A0A8H8DHF9"/>
<dbReference type="GO" id="GO:0070192">
    <property type="term" value="P:chromosome organization involved in meiotic cell cycle"/>
    <property type="evidence" value="ECO:0007669"/>
    <property type="project" value="TreeGrafter"/>
</dbReference>
<comment type="caution">
    <text evidence="2">The sequence shown here is derived from an EMBL/GenBank/DDBJ whole genome shotgun (WGS) entry which is preliminary data.</text>
</comment>
<dbReference type="OrthoDB" id="10251254at2759"/>
<dbReference type="Proteomes" id="UP000673691">
    <property type="component" value="Unassembled WGS sequence"/>
</dbReference>
<dbReference type="GO" id="GO:0008094">
    <property type="term" value="F:ATP-dependent activity, acting on DNA"/>
    <property type="evidence" value="ECO:0007669"/>
    <property type="project" value="TreeGrafter"/>
</dbReference>
<protein>
    <submittedName>
        <fullName evidence="2">Uncharacterized protein</fullName>
    </submittedName>
</protein>
<feature type="region of interest" description="Disordered" evidence="1">
    <location>
        <begin position="1"/>
        <end position="23"/>
    </location>
</feature>
<gene>
    <name evidence="2" type="ORF">BJ554DRAFT_1776</name>
</gene>
<accession>A0A8H8DHF9</accession>
<dbReference type="GO" id="GO:0000794">
    <property type="term" value="C:condensed nuclear chromosome"/>
    <property type="evidence" value="ECO:0007669"/>
    <property type="project" value="TreeGrafter"/>
</dbReference>
<keyword evidence="3" id="KW-1185">Reference proteome</keyword>
<sequence>MAATAADHDLLQDAEEEGFGGPLPLQRLEECGIGAADVKKLNDAGFHTVESVAFTPKKTLLNVRGISEAKADKILAEGLKAATAVLAPALSLPAHLPGQGFAPGLAGAPHRSDRNSSRIAFGR</sequence>